<keyword evidence="8" id="KW-1185">Reference proteome</keyword>
<dbReference type="Gene3D" id="3.20.110.10">
    <property type="entry name" value="Glycoside hydrolase 38, N terminal domain"/>
    <property type="match status" value="1"/>
</dbReference>
<dbReference type="OrthoDB" id="9764050at2"/>
<evidence type="ECO:0000256" key="3">
    <source>
        <dbReference type="ARBA" id="ARBA00022801"/>
    </source>
</evidence>
<dbReference type="Proteomes" id="UP000371977">
    <property type="component" value="Unassembled WGS sequence"/>
</dbReference>
<dbReference type="GO" id="GO:0006013">
    <property type="term" value="P:mannose metabolic process"/>
    <property type="evidence" value="ECO:0007669"/>
    <property type="project" value="InterPro"/>
</dbReference>
<dbReference type="Pfam" id="PF01074">
    <property type="entry name" value="Glyco_hydro_38N"/>
    <property type="match status" value="1"/>
</dbReference>
<dbReference type="EMBL" id="SDGZ01000004">
    <property type="protein sequence ID" value="TYC50804.1"/>
    <property type="molecule type" value="Genomic_DNA"/>
</dbReference>
<reference evidence="7 8" key="1">
    <citation type="submission" date="2019-01" db="EMBL/GenBank/DDBJ databases">
        <title>Weissella sp. nov., a novel lactic acid bacterium isolated from animal feces.</title>
        <authorList>
            <person name="Wang L.-T."/>
        </authorList>
    </citation>
    <scope>NUCLEOTIDE SEQUENCE [LARGE SCALE GENOMIC DNA]</scope>
    <source>
        <strain evidence="7 8">8H-2</strain>
    </source>
</reference>
<dbReference type="InterPro" id="IPR000602">
    <property type="entry name" value="Glyco_hydro_38_N"/>
</dbReference>
<dbReference type="GO" id="GO:0030246">
    <property type="term" value="F:carbohydrate binding"/>
    <property type="evidence" value="ECO:0007669"/>
    <property type="project" value="InterPro"/>
</dbReference>
<name>A0A6C2CA06_9LACO</name>
<sequence>MPKRKVYVVPHSHWDREWYFTQEDSKLVLSENLNFLLDYLKEHPEFPTYVFDGQYSVMHDFLAKYPERAELVKRLVVDGRLKIGPWYTQCDSLLNQTESIIRNLLLGKAGAEQLGASMNIGYLPDIFGQHAYLPSIFKRFGINAAILQRGLYTAQIEDDLNFDWQSPNGDQIQTNNIYFGYGPGKFLSSDSEYLANSLLPMLDRLAQMTPETKPLLLPAGGDQVLIRTHFPRIVAELNELELDYQFILSNYEEFMEASSYAGKKIIAGELIAGQKSRIHSTIRSQRVDIKMLNARVEEKIYQQLEPLALIIQNRGGNYPQAWINDCLRKLFDVHVHDSLSGCNSDETNFDIEQRLLKIERVIDGYINILKKQLTRGIATDAIVAINLIPKATQGLSRFIVFSRAKEVALKGVQQVLLNSEYISGGQKVQVTAGGEQTVELPGYYRHEIMAEVAFEGLGYRTFELTAQSIPQLEDGQNTIENEFYRIEIDAGNMVLTRKYDQRSKKNWFDFENITDAGDSYDFSPQGLPVFSTNVQLVNTRQSNILSEMTIQTRLGEQIIETRIRLEKGSDLIKLEHKLNNQIKDHRVRVRFHGKNDTGLSYGDQGYSLQKRLNVNPNLVDWREKGFAERPQGYYPLERFVVVPETEGNVSLYTKGLKEYEATDDYLALTLFRSVGLLGRDDLAWRPGRASGINNKVVETPDAQLQKKLEFAYAYRWSESDDIAEDYLAAEYFADNQLTYQLQSLNSFEERIERFELPQPQAMHDLPKTLNLLTLPANIFVSSLKKAEENERTILRVFNPAEQSVLLPDLRQVDLDEHQVERKASLQAKDFASLEIEL</sequence>
<dbReference type="InterPro" id="IPR028995">
    <property type="entry name" value="Glyco_hydro_57/38_cen_sf"/>
</dbReference>
<evidence type="ECO:0000259" key="6">
    <source>
        <dbReference type="Pfam" id="PF07748"/>
    </source>
</evidence>
<dbReference type="AlphaFoldDB" id="A0A6C2CA06"/>
<dbReference type="SUPFAM" id="SSF74650">
    <property type="entry name" value="Galactose mutarotase-like"/>
    <property type="match status" value="1"/>
</dbReference>
<keyword evidence="4" id="KW-0326">Glycosidase</keyword>
<comment type="similarity">
    <text evidence="1">Belongs to the glycosyl hydrolase 38 family.</text>
</comment>
<dbReference type="Gene3D" id="2.70.98.30">
    <property type="entry name" value="Golgi alpha-mannosidase II, domain 4"/>
    <property type="match status" value="1"/>
</dbReference>
<accession>A0A6C2CA06</accession>
<evidence type="ECO:0000256" key="2">
    <source>
        <dbReference type="ARBA" id="ARBA00022723"/>
    </source>
</evidence>
<protein>
    <submittedName>
        <fullName evidence="7">Alpha-mannosidase</fullName>
    </submittedName>
</protein>
<dbReference type="Pfam" id="PF07748">
    <property type="entry name" value="Glyco_hydro_38C"/>
    <property type="match status" value="1"/>
</dbReference>
<evidence type="ECO:0000256" key="1">
    <source>
        <dbReference type="ARBA" id="ARBA00009792"/>
    </source>
</evidence>
<dbReference type="InterPro" id="IPR011682">
    <property type="entry name" value="Glyco_hydro_38_C"/>
</dbReference>
<dbReference type="Gene3D" id="1.20.1270.50">
    <property type="entry name" value="Glycoside hydrolase family 38, central domain"/>
    <property type="match status" value="1"/>
</dbReference>
<keyword evidence="2" id="KW-0479">Metal-binding</keyword>
<dbReference type="RefSeq" id="WP_148621713.1">
    <property type="nucleotide sequence ID" value="NZ_SDGZ01000004.1"/>
</dbReference>
<dbReference type="GO" id="GO:0009313">
    <property type="term" value="P:oligosaccharide catabolic process"/>
    <property type="evidence" value="ECO:0007669"/>
    <property type="project" value="TreeGrafter"/>
</dbReference>
<dbReference type="InterPro" id="IPR027291">
    <property type="entry name" value="Glyco_hydro_38_N_sf"/>
</dbReference>
<proteinExistence type="inferred from homology"/>
<evidence type="ECO:0000313" key="8">
    <source>
        <dbReference type="Proteomes" id="UP000371977"/>
    </source>
</evidence>
<feature type="domain" description="Glycoside hydrolase family 38 N-terminal" evidence="5">
    <location>
        <begin position="5"/>
        <end position="257"/>
    </location>
</feature>
<dbReference type="InterPro" id="IPR011013">
    <property type="entry name" value="Gal_mutarotase_sf_dom"/>
</dbReference>
<evidence type="ECO:0000313" key="7">
    <source>
        <dbReference type="EMBL" id="TYC50804.1"/>
    </source>
</evidence>
<gene>
    <name evidence="7" type="ORF">ESZ50_00890</name>
</gene>
<keyword evidence="3" id="KW-0378">Hydrolase</keyword>
<organism evidence="7 8">
    <name type="scientific">Weissella muntiaci</name>
    <dbReference type="NCBI Taxonomy" id="2508881"/>
    <lineage>
        <taxon>Bacteria</taxon>
        <taxon>Bacillati</taxon>
        <taxon>Bacillota</taxon>
        <taxon>Bacilli</taxon>
        <taxon>Lactobacillales</taxon>
        <taxon>Lactobacillaceae</taxon>
        <taxon>Weissella</taxon>
    </lineage>
</organism>
<dbReference type="SUPFAM" id="SSF88688">
    <property type="entry name" value="Families 57/38 glycoside transferase middle domain"/>
    <property type="match status" value="1"/>
</dbReference>
<comment type="caution">
    <text evidence="7">The sequence shown here is derived from an EMBL/GenBank/DDBJ whole genome shotgun (WGS) entry which is preliminary data.</text>
</comment>
<dbReference type="GO" id="GO:0046872">
    <property type="term" value="F:metal ion binding"/>
    <property type="evidence" value="ECO:0007669"/>
    <property type="project" value="UniProtKB-KW"/>
</dbReference>
<dbReference type="SUPFAM" id="SSF88713">
    <property type="entry name" value="Glycoside hydrolase/deacetylase"/>
    <property type="match status" value="1"/>
</dbReference>
<dbReference type="InterPro" id="IPR011330">
    <property type="entry name" value="Glyco_hydro/deAcase_b/a-brl"/>
</dbReference>
<dbReference type="PANTHER" id="PTHR46017">
    <property type="entry name" value="ALPHA-MANNOSIDASE 2C1"/>
    <property type="match status" value="1"/>
</dbReference>
<evidence type="ECO:0000259" key="5">
    <source>
        <dbReference type="Pfam" id="PF01074"/>
    </source>
</evidence>
<feature type="domain" description="Glycosyl hydrolase family 38 C-terminal" evidence="6">
    <location>
        <begin position="479"/>
        <end position="674"/>
    </location>
</feature>
<dbReference type="GO" id="GO:0004559">
    <property type="term" value="F:alpha-mannosidase activity"/>
    <property type="evidence" value="ECO:0007669"/>
    <property type="project" value="InterPro"/>
</dbReference>
<evidence type="ECO:0000256" key="4">
    <source>
        <dbReference type="ARBA" id="ARBA00023295"/>
    </source>
</evidence>
<dbReference type="PANTHER" id="PTHR46017:SF2">
    <property type="entry name" value="MANNOSYLGLYCERATE HYDROLASE"/>
    <property type="match status" value="1"/>
</dbReference>
<dbReference type="InterPro" id="IPR037094">
    <property type="entry name" value="Glyco_hydro_38_cen_sf"/>
</dbReference>